<accession>A0ABP9V8J4</accession>
<dbReference type="EMBL" id="BAABRN010000011">
    <property type="protein sequence ID" value="GAA5501587.1"/>
    <property type="molecule type" value="Genomic_DNA"/>
</dbReference>
<name>A0ABP9V8J4_9DEIO</name>
<evidence type="ECO:0000313" key="1">
    <source>
        <dbReference type="EMBL" id="GAA5501587.1"/>
    </source>
</evidence>
<evidence type="ECO:0000313" key="2">
    <source>
        <dbReference type="Proteomes" id="UP001458946"/>
    </source>
</evidence>
<sequence>MQDTTAQLQPRATFRQWDTVTYDCMDGAVVQVRRHTVALYRSKYTGKVAMGLIDGKAVSVAEAVRVLEGADVTVKTSEVLEQPAHIGKAAACELHKELGRLKFRNHYEAASAALERPVNSLAALTAAEAQIVRSYAYGQWGMTA</sequence>
<gene>
    <name evidence="1" type="ORF">Dxin01_01323</name>
</gene>
<keyword evidence="2" id="KW-1185">Reference proteome</keyword>
<comment type="caution">
    <text evidence="1">The sequence shown here is derived from an EMBL/GenBank/DDBJ whole genome shotgun (WGS) entry which is preliminary data.</text>
</comment>
<dbReference type="RefSeq" id="WP_353541554.1">
    <property type="nucleotide sequence ID" value="NZ_BAABRN010000011.1"/>
</dbReference>
<reference evidence="1 2" key="1">
    <citation type="submission" date="2024-02" db="EMBL/GenBank/DDBJ databases">
        <title>Deinococcus xinjiangensis NBRC 107630.</title>
        <authorList>
            <person name="Ichikawa N."/>
            <person name="Katano-Makiyama Y."/>
            <person name="Hidaka K."/>
        </authorList>
    </citation>
    <scope>NUCLEOTIDE SEQUENCE [LARGE SCALE GENOMIC DNA]</scope>
    <source>
        <strain evidence="1 2">NBRC 107630</strain>
    </source>
</reference>
<organism evidence="1 2">
    <name type="scientific">Deinococcus xinjiangensis</name>
    <dbReference type="NCBI Taxonomy" id="457454"/>
    <lineage>
        <taxon>Bacteria</taxon>
        <taxon>Thermotogati</taxon>
        <taxon>Deinococcota</taxon>
        <taxon>Deinococci</taxon>
        <taxon>Deinococcales</taxon>
        <taxon>Deinococcaceae</taxon>
        <taxon>Deinococcus</taxon>
    </lineage>
</organism>
<proteinExistence type="predicted"/>
<dbReference type="Proteomes" id="UP001458946">
    <property type="component" value="Unassembled WGS sequence"/>
</dbReference>
<protein>
    <submittedName>
        <fullName evidence="1">Uncharacterized protein</fullName>
    </submittedName>
</protein>